<feature type="transmembrane region" description="Helical" evidence="2">
    <location>
        <begin position="2167"/>
        <end position="2188"/>
    </location>
</feature>
<dbReference type="VEuPathDB" id="GiardiaDB:QR46_2695"/>
<feature type="transmembrane region" description="Helical" evidence="2">
    <location>
        <begin position="175"/>
        <end position="199"/>
    </location>
</feature>
<protein>
    <submittedName>
        <fullName evidence="3">Uncharacterized protein</fullName>
    </submittedName>
</protein>
<keyword evidence="2" id="KW-1133">Transmembrane helix</keyword>
<feature type="transmembrane region" description="Helical" evidence="2">
    <location>
        <begin position="2200"/>
        <end position="2222"/>
    </location>
</feature>
<feature type="transmembrane region" description="Helical" evidence="2">
    <location>
        <begin position="1161"/>
        <end position="1180"/>
    </location>
</feature>
<evidence type="ECO:0000256" key="1">
    <source>
        <dbReference type="SAM" id="MobiDB-lite"/>
    </source>
</evidence>
<organism evidence="3 4">
    <name type="scientific">Giardia duodenalis assemblage B</name>
    <dbReference type="NCBI Taxonomy" id="1394984"/>
    <lineage>
        <taxon>Eukaryota</taxon>
        <taxon>Metamonada</taxon>
        <taxon>Diplomonadida</taxon>
        <taxon>Hexamitidae</taxon>
        <taxon>Giardiinae</taxon>
        <taxon>Giardia</taxon>
    </lineage>
</organism>
<feature type="transmembrane region" description="Helical" evidence="2">
    <location>
        <begin position="949"/>
        <end position="967"/>
    </location>
</feature>
<proteinExistence type="predicted"/>
<name>A0A132NTC3_GIAIN</name>
<reference evidence="3 4" key="1">
    <citation type="journal article" date="2015" name="Mol. Biochem. Parasitol.">
        <title>Identification of polymorphic genes for use in assemblage B genotyping assays through comparative genomics of multiple assemblage B Giardia duodenalis isolates.</title>
        <authorList>
            <person name="Wielinga C."/>
            <person name="Thompson R.C."/>
            <person name="Monis P."/>
            <person name="Ryan U."/>
        </authorList>
    </citation>
    <scope>NUCLEOTIDE SEQUENCE [LARGE SCALE GENOMIC DNA]</scope>
    <source>
        <strain evidence="3 4">BAH15c1</strain>
    </source>
</reference>
<feature type="transmembrane region" description="Helical" evidence="2">
    <location>
        <begin position="1793"/>
        <end position="1817"/>
    </location>
</feature>
<keyword evidence="2" id="KW-0472">Membrane</keyword>
<feature type="transmembrane region" description="Helical" evidence="2">
    <location>
        <begin position="24"/>
        <end position="45"/>
    </location>
</feature>
<feature type="transmembrane region" description="Helical" evidence="2">
    <location>
        <begin position="303"/>
        <end position="325"/>
    </location>
</feature>
<feature type="transmembrane region" description="Helical" evidence="2">
    <location>
        <begin position="211"/>
        <end position="234"/>
    </location>
</feature>
<feature type="transmembrane region" description="Helical" evidence="2">
    <location>
        <begin position="110"/>
        <end position="130"/>
    </location>
</feature>
<feature type="transmembrane region" description="Helical" evidence="2">
    <location>
        <begin position="2716"/>
        <end position="2735"/>
    </location>
</feature>
<dbReference type="OrthoDB" id="10333467at2759"/>
<evidence type="ECO:0000256" key="2">
    <source>
        <dbReference type="SAM" id="Phobius"/>
    </source>
</evidence>
<feature type="region of interest" description="Disordered" evidence="1">
    <location>
        <begin position="1673"/>
        <end position="1695"/>
    </location>
</feature>
<feature type="transmembrane region" description="Helical" evidence="2">
    <location>
        <begin position="75"/>
        <end position="98"/>
    </location>
</feature>
<dbReference type="EMBL" id="JXTI01000074">
    <property type="protein sequence ID" value="KWX13317.1"/>
    <property type="molecule type" value="Genomic_DNA"/>
</dbReference>
<feature type="transmembrane region" description="Helical" evidence="2">
    <location>
        <begin position="2654"/>
        <end position="2671"/>
    </location>
</feature>
<keyword evidence="2" id="KW-0812">Transmembrane</keyword>
<sequence>MKRVWRGHEYKVNQLHTAPRNQNFFVAIILAVILTMQLLTCFSNLPYSTFQLSLVLAVDINNPLSLIFVQQWDDYLIIALIAATICNTLLVCFLVLLFYKKTNHSIVSHIQFFFAFISFPLIIPVINIFYPSFLILSRLGSRNLVTLPPVLRTKLHNLITLKVEEDFSTVYQYLIPLWIFVSIPLLGFFALTIFSIVHLHWSDYDIKSPVIITNGCLLLPHLFMCTFIKLFEILHYPYYYGHSETLLSVLLCILSMLFCLYCVSTSIFLTLLQNLASILFSVIITFFCFMHLSYSAGWSVPSIPVQILIVFGLLEVSFLFTNFQFRHLVERTIRFLAVGNMNVHSNAQLFRYNMSVASTHGDGNSGENNSSGYTSGSGDLQLVNSEPFPVVEIMAPLSSSSKLVLSLATAAYFFWVLISYPFMRISGRVYFSPLSRRDRLIQSDKWQIADQQGKDKPSPVVSIDNFQSTGSTAARQLPYAKKARLQVAHLWLQFTRGNDVVSIPLLPKTEYDADGNYVDLEFAELLREKQTARELRIFERTRRLHNSEQYIRDFQGLNAANNVPILSFLKMLAEFNRLSFLDKILIKSYMRDYRSRTNLSANKNPGLYFRRLEDVLLVCVYISNFYKYKILHTTFSGQKAFSSTNILQYCFIKEICFVLEAHWSNPYVIALLYYSLLLSICNNRATVAKETGDLLTFGIAPNDAENLFQQDISFKRESQEEFARFILEHKDSLMNHMQMRLDEYLDRLYSFIRTDDGSRTYDERSVATFDAIIEKLHLRILESHVTAISVDEKLMPGSSVITTWMNNMRLLRDQLNPERVLLHRQGASRDSRPWTTPGTRSVELQKLFKNTMKGINSAPRTSALAISHLTKVHMRSAFGSTNEITSDIQLSELAMTQTIVQLFIEIYKEQHNDINFAFLSLCQFHSSFDGAISSFRNIQKRYKHDPIHTILHLMLLVFLPLVPLNSYHYRRLLDKYKNTNLVISSDGTPFYIKHNVNKVTIYRSYEVLAKFCSLKKFSRILYPLFANDRTVYDDRFIVESSLRIGTAETRPLVGTDTQFMYNVPGTVCKRVLSGLDKERGKIKRYASNIDQLNEMKRLRTITTVQNSRFIKKNPVTNAIYLSVTRVEYLDALVNTWGNRARGAVKLITQKSSFIIWKVIEGLIYLVIISIFFSMTFIAPFEQLNKLSTFLGNIDKHVKTSDKIYSMLVGISHLPDDYIKPLSGFFRELSDAVSNIDAYYPHWNPSVPMYNTQASMRVPTYTDTWTVSLLPVYVQKQTFDLIKSYPLRGQNLSYYKAEFSKLIEPLHQYTDYFLKHSNALTPLDTMRLETAVKIQSVMWLLAILVIVFAYRMQVTFNQMRRDYTILLHLFIKLPVEIRKEVASYWISHNISRLRLADIFHRNLPAYCEGLLRDIKRLNNVETNPSKLDIEVLQGVHTNSDRYSRRMQMLLKKYISTMDDDVNDTAQMSATIAKYIRIQQRHKQILDIAIAQQDNRGEERLDDVTITMNDTEFGTQLNTTHVDNDSGLPNTLPSRRLSTRSQAELSKFSSTTKGSLVRNSTTKQQVPRVSQGNKWNLILYDMWKPMVLRKSFLSREFKKCNTELYYLYTRTSAHPPSSECQPFLEPLNYQRRRDRLIQRKAPTYTSHLRFYQTAANSSDGVHLLDAGDVSDLYLQDKKDDPDTTSSHKMHPSAAHGSGSMYGIKSVSLTRSTSFYNGEHDISNKSLQITKHSEINKTFHYETLVCNSESFDSKAKHSHSLEHSRKRSCFKRRKESQWQASSKGTFDWYTRRRRHVFSVLIGIFIFCLFSIMQILGYIYIQSFSSVLYSMQSANLKSGYLAEKLSALSLDELYGHMAHNYAITLDEKLYSQYSALLAGPTVHDMVSEIFIDIELMQARSWLFSSLLRELEAAASELRRLNNIGMFLTYLSQYQTREIIDLSQPGSPRFRPNDFLTDYVYLYNNYNMSAELSDPNSIRSRLSKVVMDADFEEYIYGYNVLNLTQQPYTDLMSDLMNPSADMRRIIALGIFDSLYYHKVAYAVRKLSTVLLLEMTRLQTISFLDEAMDGRDFYSLYFKKFIKSSIISSLGQHDAFMNIFYHGNTFVNPVSLTHQYVSKRYTDSYQRIILQPFVHFNLTDNSTDSAFQKILAMKLVDITDFSNNIDTYVIRQFMIYISAFIALACLSYCSFFFIYKYFYRIKFTNFLVFSLVLLGLSLFLLIISFIYLTVKVTSTRDLTSFNRFISVIIPSISIRNWILDLALKSKHLASACLSIEELMDNTPSQNASVLTFHTIDRLAASLAIAMEKGLSLEQGGYDPLYPDPHAYYFDHYVRKSSGDYATDEELILSYELNNRTLDSRAVRGILENNVKKVSVFSKKRQRHMDFITGPNGNAYTIMNELMLLLPEQSAIPYYKAILYVNNIESQHFFTWLRSEVMKRTGKNLNESHFLHDMVQPGSTQTNILYYYKRPTVTRFSQHSYLQSLNTLSQGMIRYLGTTRRSLGYYFLWRDKILDKSAASQDPVINPFLEILENLEEITPSGILYALNAPRKFVKDMIDFDEPVNPQSNQIEYNPYRYQLSPLSIDPMPHISGYPYTSEGAPRFLVAMIFYRQQISKYHLDNYVDLIELLNTVTFSNLEQAAQKYSAWVERSGLTVGLFRIGPYVFGLGIISCVIVIMEHLTTTFSVLFSFLTTGDEIIDQLRPELLFKQRKYYSVMITIRRILLILIAIVFIVASLFLVYYTNLLLYTTKFLHVITRLLHDISMTKSGLMKVFSCMLSSSDECRLVDLSLRLKELKSSVDELFYSMSFLEISKGLQVPYISSTWLNQSLSNQSTFRQRRLFFDSSSVYPVVGGSLIFETYVYRAFYDVTNILSISLQHETVKDLVTLYWAIQQGDVYTAMLGSIFKKTHGLWSLDHNSSQIYLKELVTSSLMNPLYKSIAGYLDDNRIDFFQLASTLNITITNKDRYDIYREIYQKTVNKFSTIFDIESLTARNVNWTQYLHNLSTLHNNSKIAELLNANRQGFGNYSLSSITRILSMFYKDTISMYNSVLRDDNTALYTDFITESILYRHKSTSDVKDNMRERDSLYRPILQGIVNTGELDILLGLYQQEIRSVLLEKLHTNAIWIAILMGSLCIMVVGLYLVYLPLLRITRDIKFIASILRMIPQDKFKRLNAYYSLLLYEK</sequence>
<feature type="transmembrane region" description="Helical" evidence="2">
    <location>
        <begin position="278"/>
        <end position="297"/>
    </location>
</feature>
<comment type="caution">
    <text evidence="3">The sequence shown here is derived from an EMBL/GenBank/DDBJ whole genome shotgun (WGS) entry which is preliminary data.</text>
</comment>
<evidence type="ECO:0000313" key="3">
    <source>
        <dbReference type="EMBL" id="KWX13317.1"/>
    </source>
</evidence>
<gene>
    <name evidence="3" type="ORF">QR46_2695</name>
</gene>
<feature type="transmembrane region" description="Helical" evidence="2">
    <location>
        <begin position="246"/>
        <end position="271"/>
    </location>
</feature>
<feature type="transmembrane region" description="Helical" evidence="2">
    <location>
        <begin position="1331"/>
        <end position="1349"/>
    </location>
</feature>
<evidence type="ECO:0000313" key="4">
    <source>
        <dbReference type="Proteomes" id="UP000070089"/>
    </source>
</evidence>
<accession>A0A132NTC3</accession>
<feature type="transmembrane region" description="Helical" evidence="2">
    <location>
        <begin position="403"/>
        <end position="423"/>
    </location>
</feature>
<feature type="transmembrane region" description="Helical" evidence="2">
    <location>
        <begin position="3118"/>
        <end position="3140"/>
    </location>
</feature>
<dbReference type="Proteomes" id="UP000070089">
    <property type="component" value="Unassembled WGS sequence"/>
</dbReference>